<proteinExistence type="predicted"/>
<accession>D6PLC2</accession>
<reference evidence="1" key="1">
    <citation type="journal article" date="2010" name="ISME J.">
        <title>Metagenome of the Mediterranean deep chlorophyll maximum studied by direct and fosmid library 454 pyrosequencing.</title>
        <authorList>
            <person name="Ghai R."/>
            <person name="Martin-Cuadrado A.B."/>
            <person name="Molto A.G."/>
            <person name="Heredia I.G."/>
            <person name="Cabrera R."/>
            <person name="Martin J."/>
            <person name="Verdu M."/>
            <person name="Deschamps P."/>
            <person name="Moreira D."/>
            <person name="Lopez-Garcia P."/>
            <person name="Mira A."/>
            <person name="Rodriguez-Valera F."/>
        </authorList>
    </citation>
    <scope>NUCLEOTIDE SEQUENCE</scope>
</reference>
<organism evidence="1">
    <name type="scientific">uncultured organism MedDCM-OCT-S11-C29</name>
    <dbReference type="NCBI Taxonomy" id="743658"/>
    <lineage>
        <taxon>unclassified sequences</taxon>
        <taxon>environmental samples</taxon>
    </lineage>
</organism>
<sequence length="156" mass="17850">MSEKYPKYCYAKVNDIPQPNREGRYNPKLNPDLSELTPEDAERLRAAAPWLLGACCRLIGLLQHATSDHHFIDTDNPRIPWTKGEWQLLSSDHAIEIGEVVCDALDRATNVEYVEDCTDSDSLAPQKFAQFGLNEIAASEWWDTEEAKRGDWWTQK</sequence>
<protein>
    <submittedName>
        <fullName evidence="1">Uncharacterized protein</fullName>
    </submittedName>
</protein>
<dbReference type="AlphaFoldDB" id="D6PLC2"/>
<dbReference type="EMBL" id="GU943145">
    <property type="protein sequence ID" value="ADD96523.1"/>
    <property type="molecule type" value="Genomic_DNA"/>
</dbReference>
<name>D6PLC2_9ZZZZ</name>
<evidence type="ECO:0000313" key="1">
    <source>
        <dbReference type="EMBL" id="ADD96523.1"/>
    </source>
</evidence>